<evidence type="ECO:0000256" key="11">
    <source>
        <dbReference type="ARBA" id="ARBA00023157"/>
    </source>
</evidence>
<dbReference type="AlphaFoldDB" id="A0A0C3PVV4"/>
<dbReference type="EMBL" id="KN823240">
    <property type="protein sequence ID" value="KIO19110.1"/>
    <property type="molecule type" value="Genomic_DNA"/>
</dbReference>
<evidence type="ECO:0000256" key="7">
    <source>
        <dbReference type="ARBA" id="ARBA00022723"/>
    </source>
</evidence>
<dbReference type="PANTHER" id="PTHR37928:SF2">
    <property type="entry name" value="GPI ANCHORED CFEM DOMAIN PROTEIN (AFU_ORTHOLOGUE AFUA_6G10580)"/>
    <property type="match status" value="1"/>
</dbReference>
<keyword evidence="10" id="KW-0472">Membrane</keyword>
<dbReference type="GO" id="GO:0046872">
    <property type="term" value="F:metal ion binding"/>
    <property type="evidence" value="ECO:0007669"/>
    <property type="project" value="UniProtKB-KW"/>
</dbReference>
<dbReference type="InterPro" id="IPR008427">
    <property type="entry name" value="Extracellular_membr_CFEM_dom"/>
</dbReference>
<dbReference type="HOGENOM" id="CLU_1518957_0_0_1"/>
<dbReference type="GO" id="GO:0005886">
    <property type="term" value="C:plasma membrane"/>
    <property type="evidence" value="ECO:0007669"/>
    <property type="project" value="UniProtKB-SubCell"/>
</dbReference>
<evidence type="ECO:0000256" key="8">
    <source>
        <dbReference type="ARBA" id="ARBA00022729"/>
    </source>
</evidence>
<evidence type="ECO:0000256" key="14">
    <source>
        <dbReference type="SAM" id="SignalP"/>
    </source>
</evidence>
<evidence type="ECO:0000256" key="1">
    <source>
        <dbReference type="ARBA" id="ARBA00004609"/>
    </source>
</evidence>
<keyword evidence="7" id="KW-0479">Metal-binding</keyword>
<comment type="similarity">
    <text evidence="3">Belongs to the RBT5 family.</text>
</comment>
<comment type="subcellular location">
    <subcellularLocation>
        <location evidence="1">Cell membrane</location>
        <topology evidence="1">Lipid-anchor</topology>
        <topology evidence="1">GPI-anchor</topology>
    </subcellularLocation>
    <subcellularLocation>
        <location evidence="2">Secreted</location>
    </subcellularLocation>
</comment>
<keyword evidence="4" id="KW-1003">Cell membrane</keyword>
<evidence type="ECO:0000256" key="10">
    <source>
        <dbReference type="ARBA" id="ARBA00023136"/>
    </source>
</evidence>
<evidence type="ECO:0000256" key="12">
    <source>
        <dbReference type="ARBA" id="ARBA00023180"/>
    </source>
</evidence>
<evidence type="ECO:0000256" key="4">
    <source>
        <dbReference type="ARBA" id="ARBA00022475"/>
    </source>
</evidence>
<evidence type="ECO:0000256" key="2">
    <source>
        <dbReference type="ARBA" id="ARBA00004613"/>
    </source>
</evidence>
<evidence type="ECO:0000313" key="17">
    <source>
        <dbReference type="Proteomes" id="UP000054248"/>
    </source>
</evidence>
<dbReference type="PANTHER" id="PTHR37928">
    <property type="entry name" value="CFEM DOMAIN PROTEIN (AFU_ORTHOLOGUE AFUA_6G14090)"/>
    <property type="match status" value="1"/>
</dbReference>
<organism evidence="16 17">
    <name type="scientific">Tulasnella calospora MUT 4182</name>
    <dbReference type="NCBI Taxonomy" id="1051891"/>
    <lineage>
        <taxon>Eukaryota</taxon>
        <taxon>Fungi</taxon>
        <taxon>Dikarya</taxon>
        <taxon>Basidiomycota</taxon>
        <taxon>Agaricomycotina</taxon>
        <taxon>Agaricomycetes</taxon>
        <taxon>Cantharellales</taxon>
        <taxon>Tulasnellaceae</taxon>
        <taxon>Tulasnella</taxon>
    </lineage>
</organism>
<name>A0A0C3PVV4_9AGAM</name>
<evidence type="ECO:0000313" key="16">
    <source>
        <dbReference type="EMBL" id="KIO19110.1"/>
    </source>
</evidence>
<feature type="domain" description="CFEM" evidence="15">
    <location>
        <begin position="1"/>
        <end position="112"/>
    </location>
</feature>
<dbReference type="InterPro" id="IPR051735">
    <property type="entry name" value="CFEM_domain"/>
</dbReference>
<evidence type="ECO:0000256" key="6">
    <source>
        <dbReference type="ARBA" id="ARBA00022617"/>
    </source>
</evidence>
<protein>
    <recommendedName>
        <fullName evidence="15">CFEM domain-containing protein</fullName>
    </recommendedName>
</protein>
<keyword evidence="17" id="KW-1185">Reference proteome</keyword>
<dbReference type="OrthoDB" id="3065412at2759"/>
<evidence type="ECO:0000256" key="13">
    <source>
        <dbReference type="ARBA" id="ARBA00023288"/>
    </source>
</evidence>
<dbReference type="STRING" id="1051891.A0A0C3PVV4"/>
<keyword evidence="12" id="KW-0325">Glycoprotein</keyword>
<keyword evidence="5" id="KW-0964">Secreted</keyword>
<reference evidence="16 17" key="1">
    <citation type="submission" date="2014-04" db="EMBL/GenBank/DDBJ databases">
        <authorList>
            <consortium name="DOE Joint Genome Institute"/>
            <person name="Kuo A."/>
            <person name="Girlanda M."/>
            <person name="Perotto S."/>
            <person name="Kohler A."/>
            <person name="Nagy L.G."/>
            <person name="Floudas D."/>
            <person name="Copeland A."/>
            <person name="Barry K.W."/>
            <person name="Cichocki N."/>
            <person name="Veneault-Fourrey C."/>
            <person name="LaButti K."/>
            <person name="Lindquist E.A."/>
            <person name="Lipzen A."/>
            <person name="Lundell T."/>
            <person name="Morin E."/>
            <person name="Murat C."/>
            <person name="Sun H."/>
            <person name="Tunlid A."/>
            <person name="Henrissat B."/>
            <person name="Grigoriev I.V."/>
            <person name="Hibbett D.S."/>
            <person name="Martin F."/>
            <person name="Nordberg H.P."/>
            <person name="Cantor M.N."/>
            <person name="Hua S.X."/>
        </authorList>
    </citation>
    <scope>NUCLEOTIDE SEQUENCE [LARGE SCALE GENOMIC DNA]</scope>
    <source>
        <strain evidence="16 17">MUT 4182</strain>
    </source>
</reference>
<keyword evidence="9" id="KW-0408">Iron</keyword>
<sequence>MRFLIVVLFVASIVSAASMFKRHNDNEVPWCAKDCVSYADPSPCKPNDTACLCVNAKYSEEVGNCIQKKCSPEDAKAAAEVGIKYCKAVGIDPENPWPSCSINCQSEVPRGNCSDDKCLCKNKDFLEGYVWCLKKNCHGEDLKTSKCVAEAYCHAAGVDISSVFGY</sequence>
<evidence type="ECO:0000256" key="5">
    <source>
        <dbReference type="ARBA" id="ARBA00022525"/>
    </source>
</evidence>
<gene>
    <name evidence="16" type="ORF">M407DRAFT_31233</name>
</gene>
<evidence type="ECO:0000259" key="15">
    <source>
        <dbReference type="PROSITE" id="PS52012"/>
    </source>
</evidence>
<dbReference type="PROSITE" id="PS52012">
    <property type="entry name" value="CFEM"/>
    <property type="match status" value="1"/>
</dbReference>
<dbReference type="GO" id="GO:0005576">
    <property type="term" value="C:extracellular region"/>
    <property type="evidence" value="ECO:0007669"/>
    <property type="project" value="UniProtKB-SubCell"/>
</dbReference>
<dbReference type="Pfam" id="PF05730">
    <property type="entry name" value="CFEM"/>
    <property type="match status" value="2"/>
</dbReference>
<keyword evidence="8 14" id="KW-0732">Signal</keyword>
<reference evidence="17" key="2">
    <citation type="submission" date="2015-01" db="EMBL/GenBank/DDBJ databases">
        <title>Evolutionary Origins and Diversification of the Mycorrhizal Mutualists.</title>
        <authorList>
            <consortium name="DOE Joint Genome Institute"/>
            <consortium name="Mycorrhizal Genomics Consortium"/>
            <person name="Kohler A."/>
            <person name="Kuo A."/>
            <person name="Nagy L.G."/>
            <person name="Floudas D."/>
            <person name="Copeland A."/>
            <person name="Barry K.W."/>
            <person name="Cichocki N."/>
            <person name="Veneault-Fourrey C."/>
            <person name="LaButti K."/>
            <person name="Lindquist E.A."/>
            <person name="Lipzen A."/>
            <person name="Lundell T."/>
            <person name="Morin E."/>
            <person name="Murat C."/>
            <person name="Riley R."/>
            <person name="Ohm R."/>
            <person name="Sun H."/>
            <person name="Tunlid A."/>
            <person name="Henrissat B."/>
            <person name="Grigoriev I.V."/>
            <person name="Hibbett D.S."/>
            <person name="Martin F."/>
        </authorList>
    </citation>
    <scope>NUCLEOTIDE SEQUENCE [LARGE SCALE GENOMIC DNA]</scope>
    <source>
        <strain evidence="17">MUT 4182</strain>
    </source>
</reference>
<feature type="signal peptide" evidence="14">
    <location>
        <begin position="1"/>
        <end position="16"/>
    </location>
</feature>
<keyword evidence="13" id="KW-0449">Lipoprotein</keyword>
<keyword evidence="6" id="KW-0349">Heme</keyword>
<feature type="chain" id="PRO_5002177121" description="CFEM domain-containing protein" evidence="14">
    <location>
        <begin position="17"/>
        <end position="166"/>
    </location>
</feature>
<keyword evidence="11" id="KW-1015">Disulfide bond</keyword>
<accession>A0A0C3PVV4</accession>
<dbReference type="Proteomes" id="UP000054248">
    <property type="component" value="Unassembled WGS sequence"/>
</dbReference>
<evidence type="ECO:0000256" key="3">
    <source>
        <dbReference type="ARBA" id="ARBA00010031"/>
    </source>
</evidence>
<dbReference type="SMART" id="SM00747">
    <property type="entry name" value="CFEM"/>
    <property type="match status" value="2"/>
</dbReference>
<evidence type="ECO:0000256" key="9">
    <source>
        <dbReference type="ARBA" id="ARBA00023004"/>
    </source>
</evidence>
<proteinExistence type="inferred from homology"/>